<keyword evidence="6 8" id="KW-0560">Oxidoreductase</keyword>
<dbReference type="InterPro" id="IPR001796">
    <property type="entry name" value="DHFR_dom"/>
</dbReference>
<dbReference type="SUPFAM" id="SSF53597">
    <property type="entry name" value="Dihydrofolate reductase-like"/>
    <property type="match status" value="1"/>
</dbReference>
<dbReference type="GO" id="GO:0050661">
    <property type="term" value="F:NADP binding"/>
    <property type="evidence" value="ECO:0007669"/>
    <property type="project" value="InterPro"/>
</dbReference>
<comment type="function">
    <text evidence="7 8">Key enzyme in folate metabolism. Catalyzes an essential reaction for de novo glycine and purine synthesis, and for DNA precursor synthesis.</text>
</comment>
<evidence type="ECO:0000256" key="6">
    <source>
        <dbReference type="ARBA" id="ARBA00023002"/>
    </source>
</evidence>
<dbReference type="Proteomes" id="UP000295122">
    <property type="component" value="Unassembled WGS sequence"/>
</dbReference>
<evidence type="ECO:0000256" key="3">
    <source>
        <dbReference type="ARBA" id="ARBA00012856"/>
    </source>
</evidence>
<dbReference type="GO" id="GO:0046654">
    <property type="term" value="P:tetrahydrofolate biosynthetic process"/>
    <property type="evidence" value="ECO:0007669"/>
    <property type="project" value="UniProtKB-UniPathway"/>
</dbReference>
<comment type="pathway">
    <text evidence="1 8">Cofactor biosynthesis; tetrahydrofolate biosynthesis; 5,6,7,8-tetrahydrofolate from 7,8-dihydrofolate: step 1/1.</text>
</comment>
<dbReference type="GO" id="GO:0004146">
    <property type="term" value="F:dihydrofolate reductase activity"/>
    <property type="evidence" value="ECO:0007669"/>
    <property type="project" value="UniProtKB-EC"/>
</dbReference>
<evidence type="ECO:0000256" key="8">
    <source>
        <dbReference type="PIRNR" id="PIRNR000194"/>
    </source>
</evidence>
<dbReference type="GO" id="GO:0006730">
    <property type="term" value="P:one-carbon metabolic process"/>
    <property type="evidence" value="ECO:0007669"/>
    <property type="project" value="UniProtKB-KW"/>
</dbReference>
<reference evidence="11 12" key="1">
    <citation type="submission" date="2019-03" db="EMBL/GenBank/DDBJ databases">
        <title>Genomic Encyclopedia of Type Strains, Phase IV (KMG-IV): sequencing the most valuable type-strain genomes for metagenomic binning, comparative biology and taxonomic classification.</title>
        <authorList>
            <person name="Goeker M."/>
        </authorList>
    </citation>
    <scope>NUCLEOTIDE SEQUENCE [LARGE SCALE GENOMIC DNA]</scope>
    <source>
        <strain evidence="11 12">DSM 25903</strain>
    </source>
</reference>
<dbReference type="Pfam" id="PF00186">
    <property type="entry name" value="DHFR_1"/>
    <property type="match status" value="1"/>
</dbReference>
<comment type="similarity">
    <text evidence="2 8 9">Belongs to the dihydrofolate reductase family.</text>
</comment>
<keyword evidence="12" id="KW-1185">Reference proteome</keyword>
<accession>A0A4R7BR16</accession>
<name>A0A4R7BR16_9HYPH</name>
<keyword evidence="4 8" id="KW-0554">One-carbon metabolism</keyword>
<evidence type="ECO:0000256" key="5">
    <source>
        <dbReference type="ARBA" id="ARBA00022857"/>
    </source>
</evidence>
<evidence type="ECO:0000256" key="2">
    <source>
        <dbReference type="ARBA" id="ARBA00009539"/>
    </source>
</evidence>
<dbReference type="AlphaFoldDB" id="A0A4R7BR16"/>
<dbReference type="PRINTS" id="PR00070">
    <property type="entry name" value="DHFR"/>
</dbReference>
<proteinExistence type="inferred from homology"/>
<dbReference type="OrthoDB" id="9804315at2"/>
<dbReference type="GO" id="GO:0005829">
    <property type="term" value="C:cytosol"/>
    <property type="evidence" value="ECO:0007669"/>
    <property type="project" value="TreeGrafter"/>
</dbReference>
<sequence length="188" mass="20713">MPGGAAGLPLVAVVAVAENGVIGRENDLPWRLRTDLRRFRAITMGKPLIIGRRNWDSIGRPLPGRDIIVMTKRRDFAAEGVDVVHGWGEARRRAAEIAARTGAAEAIVGGGAEIYRLAMPEIDALRLTRVHARPEGDVHFPAYDERGFREVFREEHPAGPQDDHAFTFIDLVRPVREGETGHRDSLAG</sequence>
<dbReference type="RefSeq" id="WP_133773327.1">
    <property type="nucleotide sequence ID" value="NZ_SNZR01000015.1"/>
</dbReference>
<dbReference type="InterPro" id="IPR024072">
    <property type="entry name" value="DHFR-like_dom_sf"/>
</dbReference>
<comment type="caution">
    <text evidence="11">The sequence shown here is derived from an EMBL/GenBank/DDBJ whole genome shotgun (WGS) entry which is preliminary data.</text>
</comment>
<dbReference type="CDD" id="cd00209">
    <property type="entry name" value="DHFR"/>
    <property type="match status" value="1"/>
</dbReference>
<dbReference type="InterPro" id="IPR012259">
    <property type="entry name" value="DHFR"/>
</dbReference>
<dbReference type="PIRSF" id="PIRSF000194">
    <property type="entry name" value="DHFR"/>
    <property type="match status" value="1"/>
</dbReference>
<evidence type="ECO:0000259" key="10">
    <source>
        <dbReference type="PROSITE" id="PS51330"/>
    </source>
</evidence>
<evidence type="ECO:0000256" key="9">
    <source>
        <dbReference type="RuleBase" id="RU004474"/>
    </source>
</evidence>
<comment type="catalytic activity">
    <reaction evidence="8">
        <text>(6S)-5,6,7,8-tetrahydrofolate + NADP(+) = 7,8-dihydrofolate + NADPH + H(+)</text>
        <dbReference type="Rhea" id="RHEA:15009"/>
        <dbReference type="ChEBI" id="CHEBI:15378"/>
        <dbReference type="ChEBI" id="CHEBI:57451"/>
        <dbReference type="ChEBI" id="CHEBI:57453"/>
        <dbReference type="ChEBI" id="CHEBI:57783"/>
        <dbReference type="ChEBI" id="CHEBI:58349"/>
        <dbReference type="EC" id="1.5.1.3"/>
    </reaction>
</comment>
<organism evidence="11 12">
    <name type="scientific">Enterovirga rhinocerotis</name>
    <dbReference type="NCBI Taxonomy" id="1339210"/>
    <lineage>
        <taxon>Bacteria</taxon>
        <taxon>Pseudomonadati</taxon>
        <taxon>Pseudomonadota</taxon>
        <taxon>Alphaproteobacteria</taxon>
        <taxon>Hyphomicrobiales</taxon>
        <taxon>Methylobacteriaceae</taxon>
        <taxon>Enterovirga</taxon>
    </lineage>
</organism>
<dbReference type="EMBL" id="SNZR01000015">
    <property type="protein sequence ID" value="TDR88110.1"/>
    <property type="molecule type" value="Genomic_DNA"/>
</dbReference>
<evidence type="ECO:0000313" key="12">
    <source>
        <dbReference type="Proteomes" id="UP000295122"/>
    </source>
</evidence>
<evidence type="ECO:0000256" key="1">
    <source>
        <dbReference type="ARBA" id="ARBA00004903"/>
    </source>
</evidence>
<dbReference type="GO" id="GO:0046655">
    <property type="term" value="P:folic acid metabolic process"/>
    <property type="evidence" value="ECO:0007669"/>
    <property type="project" value="TreeGrafter"/>
</dbReference>
<dbReference type="PROSITE" id="PS51330">
    <property type="entry name" value="DHFR_2"/>
    <property type="match status" value="1"/>
</dbReference>
<dbReference type="PANTHER" id="PTHR48069:SF3">
    <property type="entry name" value="DIHYDROFOLATE REDUCTASE"/>
    <property type="match status" value="1"/>
</dbReference>
<dbReference type="InterPro" id="IPR017925">
    <property type="entry name" value="DHFR_CS"/>
</dbReference>
<dbReference type="Gene3D" id="3.40.430.10">
    <property type="entry name" value="Dihydrofolate Reductase, subunit A"/>
    <property type="match status" value="1"/>
</dbReference>
<dbReference type="UniPathway" id="UPA00077">
    <property type="reaction ID" value="UER00158"/>
</dbReference>
<evidence type="ECO:0000256" key="7">
    <source>
        <dbReference type="ARBA" id="ARBA00025067"/>
    </source>
</evidence>
<dbReference type="PROSITE" id="PS00075">
    <property type="entry name" value="DHFR_1"/>
    <property type="match status" value="1"/>
</dbReference>
<dbReference type="EC" id="1.5.1.3" evidence="3 8"/>
<dbReference type="PANTHER" id="PTHR48069">
    <property type="entry name" value="DIHYDROFOLATE REDUCTASE"/>
    <property type="match status" value="1"/>
</dbReference>
<feature type="domain" description="DHFR" evidence="10">
    <location>
        <begin position="9"/>
        <end position="173"/>
    </location>
</feature>
<keyword evidence="5 8" id="KW-0521">NADP</keyword>
<evidence type="ECO:0000256" key="4">
    <source>
        <dbReference type="ARBA" id="ARBA00022563"/>
    </source>
</evidence>
<evidence type="ECO:0000313" key="11">
    <source>
        <dbReference type="EMBL" id="TDR88110.1"/>
    </source>
</evidence>
<dbReference type="GO" id="GO:0046452">
    <property type="term" value="P:dihydrofolate metabolic process"/>
    <property type="evidence" value="ECO:0007669"/>
    <property type="project" value="TreeGrafter"/>
</dbReference>
<gene>
    <name evidence="11" type="ORF">EV668_3978</name>
</gene>
<protein>
    <recommendedName>
        <fullName evidence="3 8">Dihydrofolate reductase</fullName>
        <ecNumber evidence="3 8">1.5.1.3</ecNumber>
    </recommendedName>
</protein>